<dbReference type="GO" id="GO:0005509">
    <property type="term" value="F:calcium ion binding"/>
    <property type="evidence" value="ECO:0007669"/>
    <property type="project" value="InterPro"/>
</dbReference>
<dbReference type="Proteomes" id="UP000403266">
    <property type="component" value="Unassembled WGS sequence"/>
</dbReference>
<dbReference type="SUPFAM" id="SSF55486">
    <property type="entry name" value="Metalloproteases ('zincins'), catalytic domain"/>
    <property type="match status" value="1"/>
</dbReference>
<keyword evidence="8" id="KW-0378">Hydrolase</keyword>
<dbReference type="InterPro" id="IPR006026">
    <property type="entry name" value="Peptidase_Metallo"/>
</dbReference>
<keyword evidence="10 12" id="KW-0482">Metalloprotease</keyword>
<dbReference type="Gene3D" id="3.40.390.10">
    <property type="entry name" value="Collagenase (Catalytic Domain)"/>
    <property type="match status" value="1"/>
</dbReference>
<keyword evidence="5 12" id="KW-0645">Protease</keyword>
<evidence type="ECO:0000313" key="13">
    <source>
        <dbReference type="Proteomes" id="UP000403266"/>
    </source>
</evidence>
<dbReference type="Gene3D" id="2.150.10.10">
    <property type="entry name" value="Serralysin-like metalloprotease, C-terminal"/>
    <property type="match status" value="1"/>
</dbReference>
<keyword evidence="4" id="KW-0964">Secreted</keyword>
<dbReference type="PANTHER" id="PTHR10201:SF323">
    <property type="entry name" value="MATRIX METALLOPROTEINASE-21"/>
    <property type="match status" value="1"/>
</dbReference>
<comment type="subcellular location">
    <subcellularLocation>
        <location evidence="2">Secreted</location>
    </subcellularLocation>
</comment>
<evidence type="ECO:0000256" key="9">
    <source>
        <dbReference type="ARBA" id="ARBA00022833"/>
    </source>
</evidence>
<dbReference type="GO" id="GO:0031012">
    <property type="term" value="C:extracellular matrix"/>
    <property type="evidence" value="ECO:0007669"/>
    <property type="project" value="InterPro"/>
</dbReference>
<dbReference type="PANTHER" id="PTHR10201">
    <property type="entry name" value="MATRIX METALLOPROTEINASE"/>
    <property type="match status" value="1"/>
</dbReference>
<dbReference type="EMBL" id="VOSK01000065">
    <property type="protein sequence ID" value="MPR26916.1"/>
    <property type="molecule type" value="Genomic_DNA"/>
</dbReference>
<dbReference type="Pfam" id="PF00353">
    <property type="entry name" value="HemolysinCabind"/>
    <property type="match status" value="1"/>
</dbReference>
<dbReference type="GO" id="GO:0004222">
    <property type="term" value="F:metalloendopeptidase activity"/>
    <property type="evidence" value="ECO:0007669"/>
    <property type="project" value="InterPro"/>
</dbReference>
<evidence type="ECO:0000256" key="6">
    <source>
        <dbReference type="ARBA" id="ARBA00022723"/>
    </source>
</evidence>
<protein>
    <submittedName>
        <fullName evidence="12">Matrixin family metalloprotease</fullName>
    </submittedName>
</protein>
<dbReference type="InterPro" id="IPR013858">
    <property type="entry name" value="Peptidase_M10B_C"/>
</dbReference>
<comment type="caution">
    <text evidence="12">The sequence shown here is derived from an EMBL/GenBank/DDBJ whole genome shotgun (WGS) entry which is preliminary data.</text>
</comment>
<dbReference type="SMART" id="SM00235">
    <property type="entry name" value="ZnMc"/>
    <property type="match status" value="1"/>
</dbReference>
<dbReference type="InterPro" id="IPR011049">
    <property type="entry name" value="Serralysin-like_metalloprot_C"/>
</dbReference>
<dbReference type="GO" id="GO:0008270">
    <property type="term" value="F:zinc ion binding"/>
    <property type="evidence" value="ECO:0007669"/>
    <property type="project" value="InterPro"/>
</dbReference>
<dbReference type="PRINTS" id="PR00313">
    <property type="entry name" value="CABNDNGRPT"/>
</dbReference>
<dbReference type="InterPro" id="IPR001343">
    <property type="entry name" value="Hemolysn_Ca-bd"/>
</dbReference>
<reference evidence="12 13" key="1">
    <citation type="journal article" date="2019" name="Syst. Appl. Microbiol.">
        <title>Microvirga tunisiensis sp. nov., a root nodule symbiotic bacterium isolated from Lupinus micranthus and L. luteus grown in Northern Tunisia.</title>
        <authorList>
            <person name="Msaddak A."/>
            <person name="Rejili M."/>
            <person name="Duran D."/>
            <person name="Mars M."/>
            <person name="Palacios J.M."/>
            <person name="Ruiz-Argueso T."/>
            <person name="Rey L."/>
            <person name="Imperial J."/>
        </authorList>
    </citation>
    <scope>NUCLEOTIDE SEQUENCE [LARGE SCALE GENOMIC DNA]</scope>
    <source>
        <strain evidence="12 13">Lmie10</strain>
    </source>
</reference>
<evidence type="ECO:0000256" key="8">
    <source>
        <dbReference type="ARBA" id="ARBA00022801"/>
    </source>
</evidence>
<evidence type="ECO:0000256" key="7">
    <source>
        <dbReference type="ARBA" id="ARBA00022737"/>
    </source>
</evidence>
<comment type="cofactor">
    <cofactor evidence="1">
        <name>Ca(2+)</name>
        <dbReference type="ChEBI" id="CHEBI:29108"/>
    </cofactor>
</comment>
<dbReference type="SUPFAM" id="SSF51120">
    <property type="entry name" value="beta-Roll"/>
    <property type="match status" value="1"/>
</dbReference>
<accession>A0A5N7MSD9</accession>
<keyword evidence="7" id="KW-0677">Repeat</keyword>
<evidence type="ECO:0000256" key="4">
    <source>
        <dbReference type="ARBA" id="ARBA00022525"/>
    </source>
</evidence>
<dbReference type="InterPro" id="IPR001818">
    <property type="entry name" value="Pept_M10_metallopeptidase"/>
</dbReference>
<gene>
    <name evidence="12" type="ORF">FS320_17250</name>
</gene>
<dbReference type="GO" id="GO:0005615">
    <property type="term" value="C:extracellular space"/>
    <property type="evidence" value="ECO:0007669"/>
    <property type="project" value="InterPro"/>
</dbReference>
<evidence type="ECO:0000313" key="12">
    <source>
        <dbReference type="EMBL" id="MPR26916.1"/>
    </source>
</evidence>
<dbReference type="InterPro" id="IPR024079">
    <property type="entry name" value="MetalloPept_cat_dom_sf"/>
</dbReference>
<dbReference type="OrthoDB" id="223957at2"/>
<evidence type="ECO:0000256" key="5">
    <source>
        <dbReference type="ARBA" id="ARBA00022670"/>
    </source>
</evidence>
<feature type="domain" description="Peptidase metallopeptidase" evidence="11">
    <location>
        <begin position="20"/>
        <end position="206"/>
    </location>
</feature>
<proteinExistence type="inferred from homology"/>
<dbReference type="InterPro" id="IPR034033">
    <property type="entry name" value="Serralysin-like"/>
</dbReference>
<evidence type="ECO:0000259" key="11">
    <source>
        <dbReference type="SMART" id="SM00235"/>
    </source>
</evidence>
<dbReference type="Pfam" id="PF00413">
    <property type="entry name" value="Peptidase_M10"/>
    <property type="match status" value="1"/>
</dbReference>
<name>A0A5N7MSD9_9HYPH</name>
<evidence type="ECO:0000256" key="2">
    <source>
        <dbReference type="ARBA" id="ARBA00004613"/>
    </source>
</evidence>
<evidence type="ECO:0000256" key="1">
    <source>
        <dbReference type="ARBA" id="ARBA00001913"/>
    </source>
</evidence>
<keyword evidence="13" id="KW-1185">Reference proteome</keyword>
<evidence type="ECO:0000256" key="10">
    <source>
        <dbReference type="ARBA" id="ARBA00023049"/>
    </source>
</evidence>
<dbReference type="GO" id="GO:0006508">
    <property type="term" value="P:proteolysis"/>
    <property type="evidence" value="ECO:0007669"/>
    <property type="project" value="UniProtKB-KW"/>
</dbReference>
<dbReference type="RefSeq" id="WP_152713065.1">
    <property type="nucleotide sequence ID" value="NZ_VOSJ01000065.1"/>
</dbReference>
<keyword evidence="9" id="KW-0862">Zinc</keyword>
<keyword evidence="6" id="KW-0479">Metal-binding</keyword>
<evidence type="ECO:0000256" key="3">
    <source>
        <dbReference type="ARBA" id="ARBA00009490"/>
    </source>
</evidence>
<comment type="similarity">
    <text evidence="3">Belongs to the peptidase M10B family.</text>
</comment>
<dbReference type="Pfam" id="PF08548">
    <property type="entry name" value="Peptidase_M10_C"/>
    <property type="match status" value="1"/>
</dbReference>
<sequence>MPAVVTYSLTGNAYTDGLLGDIKWVVNSFTFSFPDYGSYYGTPYGAGESSTNFGALNPTQQATVRSALRMYAAVANLNFTEIAETATQHADLRFAMSSTPGTAWAYFPSVSAESGDAWFNQTDYTSPARGNYADLTFIHEIGHALGLEHPHESGMPQERDSLEYTVMSYRSYLGASTTSGYGNETWGYAQSLMMYDVAAIQHLYGANFATNSGKTVYSWSPNSGEMYINGVGQGAPGGNKIFQTIWDGGGADTYDLSNYTTDLTINLQPGEWTKTSPAQLAKLHWDGSRTAVGTIANALLYNNDIRSLIENALGGSGSDIISGNVANNTLWGGAGNDRLFGASGNDTFYGGTGIDTVVLQGNFEDYVVSQGNSGAIILSDRLVARDGVDTVSEMEYFAFANTTYATSQLSNHLMSAAAGTFAAPSLGLAAFGVSAGGWTSNDRYLRELADVNGDGRADIIGFGEAGAYVAPSHWFVV</sequence>
<organism evidence="12 13">
    <name type="scientific">Microvirga tunisiensis</name>
    <dbReference type="NCBI Taxonomy" id="2108360"/>
    <lineage>
        <taxon>Bacteria</taxon>
        <taxon>Pseudomonadati</taxon>
        <taxon>Pseudomonadota</taxon>
        <taxon>Alphaproteobacteria</taxon>
        <taxon>Hyphomicrobiales</taxon>
        <taxon>Methylobacteriaceae</taxon>
        <taxon>Microvirga</taxon>
    </lineage>
</organism>
<dbReference type="AlphaFoldDB" id="A0A5N7MSD9"/>
<dbReference type="CDD" id="cd04277">
    <property type="entry name" value="ZnMc_serralysin_like"/>
    <property type="match status" value="1"/>
</dbReference>